<reference evidence="3 4" key="1">
    <citation type="submission" date="2024-03" db="EMBL/GenBank/DDBJ databases">
        <title>Actinomycetospora sp. OC33-EN08, a novel actinomycete isolated from wild orchid (Aerides multiflora).</title>
        <authorList>
            <person name="Suriyachadkun C."/>
        </authorList>
    </citation>
    <scope>NUCLEOTIDE SEQUENCE [LARGE SCALE GENOMIC DNA]</scope>
    <source>
        <strain evidence="3 4">OC33-EN08</strain>
    </source>
</reference>
<dbReference type="Gene3D" id="3.10.129.10">
    <property type="entry name" value="Hotdog Thioesterase"/>
    <property type="match status" value="1"/>
</dbReference>
<gene>
    <name evidence="3" type="ORF">WCD74_00425</name>
</gene>
<sequence length="159" mass="17489">MTHAPPTSVSGRWFEDLEVGTVVHHAVRRTVTETDNVLFTTMTMNPAPLHLDHDYAARTEFGRPLVNSMFTLALVVGISVPELTLGTIVAQLGLDEAVFPKPLFPGDTVRVETEVVEARASGSRPDAGIVVFAHRALNQHDEVVCRVRRTGLMHRRPTS</sequence>
<evidence type="ECO:0000313" key="4">
    <source>
        <dbReference type="Proteomes" id="UP001385809"/>
    </source>
</evidence>
<dbReference type="Proteomes" id="UP001385809">
    <property type="component" value="Unassembled WGS sequence"/>
</dbReference>
<proteinExistence type="inferred from homology"/>
<dbReference type="SUPFAM" id="SSF54637">
    <property type="entry name" value="Thioesterase/thiol ester dehydrase-isomerase"/>
    <property type="match status" value="1"/>
</dbReference>
<comment type="similarity">
    <text evidence="1">Belongs to the enoyl-CoA hydratase/isomerase family.</text>
</comment>
<evidence type="ECO:0000256" key="1">
    <source>
        <dbReference type="ARBA" id="ARBA00005254"/>
    </source>
</evidence>
<feature type="domain" description="MaoC-like" evidence="2">
    <location>
        <begin position="19"/>
        <end position="121"/>
    </location>
</feature>
<protein>
    <submittedName>
        <fullName evidence="3">MaoC family dehydratase</fullName>
    </submittedName>
</protein>
<dbReference type="RefSeq" id="WP_337692833.1">
    <property type="nucleotide sequence ID" value="NZ_JBBEGN010000001.1"/>
</dbReference>
<organism evidence="3 4">
    <name type="scientific">Actinomycetospora aurantiaca</name>
    <dbReference type="NCBI Taxonomy" id="3129233"/>
    <lineage>
        <taxon>Bacteria</taxon>
        <taxon>Bacillati</taxon>
        <taxon>Actinomycetota</taxon>
        <taxon>Actinomycetes</taxon>
        <taxon>Pseudonocardiales</taxon>
        <taxon>Pseudonocardiaceae</taxon>
        <taxon>Actinomycetospora</taxon>
    </lineage>
</organism>
<dbReference type="PANTHER" id="PTHR43664">
    <property type="entry name" value="MONOAMINE OXIDASE-RELATED"/>
    <property type="match status" value="1"/>
</dbReference>
<accession>A0ABU8MFU3</accession>
<dbReference type="PANTHER" id="PTHR43664:SF1">
    <property type="entry name" value="BETA-METHYLMALYL-COA DEHYDRATASE"/>
    <property type="match status" value="1"/>
</dbReference>
<dbReference type="InterPro" id="IPR029069">
    <property type="entry name" value="HotDog_dom_sf"/>
</dbReference>
<dbReference type="CDD" id="cd03451">
    <property type="entry name" value="FkbR2"/>
    <property type="match status" value="1"/>
</dbReference>
<dbReference type="EMBL" id="JBBEGN010000001">
    <property type="protein sequence ID" value="MEJ2866206.1"/>
    <property type="molecule type" value="Genomic_DNA"/>
</dbReference>
<keyword evidence="4" id="KW-1185">Reference proteome</keyword>
<name>A0ABU8MFU3_9PSEU</name>
<dbReference type="InterPro" id="IPR052342">
    <property type="entry name" value="MCH/BMMD"/>
</dbReference>
<comment type="caution">
    <text evidence="3">The sequence shown here is derived from an EMBL/GenBank/DDBJ whole genome shotgun (WGS) entry which is preliminary data.</text>
</comment>
<evidence type="ECO:0000313" key="3">
    <source>
        <dbReference type="EMBL" id="MEJ2866206.1"/>
    </source>
</evidence>
<evidence type="ECO:0000259" key="2">
    <source>
        <dbReference type="Pfam" id="PF01575"/>
    </source>
</evidence>
<dbReference type="InterPro" id="IPR002539">
    <property type="entry name" value="MaoC-like_dom"/>
</dbReference>
<dbReference type="Pfam" id="PF01575">
    <property type="entry name" value="MaoC_dehydratas"/>
    <property type="match status" value="1"/>
</dbReference>